<dbReference type="Gene3D" id="1.10.357.10">
    <property type="entry name" value="Tetracycline Repressor, domain 2"/>
    <property type="match status" value="1"/>
</dbReference>
<accession>A0A4S4AUM7</accession>
<dbReference type="InterPro" id="IPR009057">
    <property type="entry name" value="Homeodomain-like_sf"/>
</dbReference>
<dbReference type="PANTHER" id="PTHR30055">
    <property type="entry name" value="HTH-TYPE TRANSCRIPTIONAL REGULATOR RUTR"/>
    <property type="match status" value="1"/>
</dbReference>
<comment type="caution">
    <text evidence="4">The sequence shown here is derived from an EMBL/GenBank/DDBJ whole genome shotgun (WGS) entry which is preliminary data.</text>
</comment>
<dbReference type="SUPFAM" id="SSF46689">
    <property type="entry name" value="Homeodomain-like"/>
    <property type="match status" value="1"/>
</dbReference>
<dbReference type="EMBL" id="SSOC01000005">
    <property type="protein sequence ID" value="THF63671.1"/>
    <property type="molecule type" value="Genomic_DNA"/>
</dbReference>
<protein>
    <submittedName>
        <fullName evidence="4">TetR family transcriptional regulator</fullName>
    </submittedName>
</protein>
<dbReference type="AlphaFoldDB" id="A0A4S4AUM7"/>
<evidence type="ECO:0000313" key="5">
    <source>
        <dbReference type="Proteomes" id="UP000308430"/>
    </source>
</evidence>
<feature type="DNA-binding region" description="H-T-H motif" evidence="2">
    <location>
        <begin position="35"/>
        <end position="54"/>
    </location>
</feature>
<keyword evidence="1 2" id="KW-0238">DNA-binding</keyword>
<proteinExistence type="predicted"/>
<keyword evidence="5" id="KW-1185">Reference proteome</keyword>
<evidence type="ECO:0000259" key="3">
    <source>
        <dbReference type="PROSITE" id="PS50977"/>
    </source>
</evidence>
<name>A0A4S4AUM7_9RHOO</name>
<sequence>MSRADAATRRRQARRAQILAAARGCFERDGFHGASMAAIAAAAGMSIGHVYHYFDGKDAIVADIIRIDLEARLRILAALRRPAELASAMLSPARTASAGDTTLPLGPRLRAEIFVEAVRNPLAARLLADADAACLRRLRTLLNPPCLPDAAERGGPAAAELALALWDGLRVRGLVVGAQVDDCVLRLANVLSALAGHAGRPD</sequence>
<dbReference type="InterPro" id="IPR001647">
    <property type="entry name" value="HTH_TetR"/>
</dbReference>
<dbReference type="GO" id="GO:0000976">
    <property type="term" value="F:transcription cis-regulatory region binding"/>
    <property type="evidence" value="ECO:0007669"/>
    <property type="project" value="TreeGrafter"/>
</dbReference>
<dbReference type="PANTHER" id="PTHR30055:SF226">
    <property type="entry name" value="HTH-TYPE TRANSCRIPTIONAL REGULATOR PKSA"/>
    <property type="match status" value="1"/>
</dbReference>
<dbReference type="GO" id="GO:0003700">
    <property type="term" value="F:DNA-binding transcription factor activity"/>
    <property type="evidence" value="ECO:0007669"/>
    <property type="project" value="TreeGrafter"/>
</dbReference>
<dbReference type="PRINTS" id="PR00455">
    <property type="entry name" value="HTHTETR"/>
</dbReference>
<organism evidence="4 5">
    <name type="scientific">Pseudothauera nasutitermitis</name>
    <dbReference type="NCBI Taxonomy" id="2565930"/>
    <lineage>
        <taxon>Bacteria</taxon>
        <taxon>Pseudomonadati</taxon>
        <taxon>Pseudomonadota</taxon>
        <taxon>Betaproteobacteria</taxon>
        <taxon>Rhodocyclales</taxon>
        <taxon>Zoogloeaceae</taxon>
        <taxon>Pseudothauera</taxon>
    </lineage>
</organism>
<gene>
    <name evidence="4" type="ORF">E6C76_13865</name>
</gene>
<evidence type="ECO:0000313" key="4">
    <source>
        <dbReference type="EMBL" id="THF63671.1"/>
    </source>
</evidence>
<evidence type="ECO:0000256" key="1">
    <source>
        <dbReference type="ARBA" id="ARBA00023125"/>
    </source>
</evidence>
<evidence type="ECO:0000256" key="2">
    <source>
        <dbReference type="PROSITE-ProRule" id="PRU00335"/>
    </source>
</evidence>
<dbReference type="Proteomes" id="UP000308430">
    <property type="component" value="Unassembled WGS sequence"/>
</dbReference>
<dbReference type="Pfam" id="PF00440">
    <property type="entry name" value="TetR_N"/>
    <property type="match status" value="1"/>
</dbReference>
<dbReference type="RefSeq" id="WP_136348832.1">
    <property type="nucleotide sequence ID" value="NZ_SSOC01000005.1"/>
</dbReference>
<reference evidence="4 5" key="1">
    <citation type="submission" date="2019-04" db="EMBL/GenBank/DDBJ databases">
        <title>Azoarcus nasutitermitis sp. nov. isolated from termite nest.</title>
        <authorList>
            <person name="Lin S.-Y."/>
            <person name="Hameed A."/>
            <person name="Hsu Y.-H."/>
            <person name="Young C.-C."/>
        </authorList>
    </citation>
    <scope>NUCLEOTIDE SEQUENCE [LARGE SCALE GENOMIC DNA]</scope>
    <source>
        <strain evidence="4 5">CC-YHH838</strain>
    </source>
</reference>
<dbReference type="InterPro" id="IPR050109">
    <property type="entry name" value="HTH-type_TetR-like_transc_reg"/>
</dbReference>
<dbReference type="PROSITE" id="PS50977">
    <property type="entry name" value="HTH_TETR_2"/>
    <property type="match status" value="1"/>
</dbReference>
<feature type="domain" description="HTH tetR-type" evidence="3">
    <location>
        <begin position="12"/>
        <end position="72"/>
    </location>
</feature>